<comment type="catalytic activity">
    <reaction evidence="8">
        <text>L-serine + acetyl-CoA = O-acetyl-L-serine + CoA</text>
        <dbReference type="Rhea" id="RHEA:24560"/>
        <dbReference type="ChEBI" id="CHEBI:33384"/>
        <dbReference type="ChEBI" id="CHEBI:57287"/>
        <dbReference type="ChEBI" id="CHEBI:57288"/>
        <dbReference type="ChEBI" id="CHEBI:58340"/>
        <dbReference type="EC" id="2.3.1.30"/>
    </reaction>
</comment>
<dbReference type="InterPro" id="IPR005881">
    <property type="entry name" value="Ser_O-AcTrfase"/>
</dbReference>
<dbReference type="InterPro" id="IPR018357">
    <property type="entry name" value="Hexapep_transf_CS"/>
</dbReference>
<name>A0A5E6PK40_PSEFL</name>
<accession>A0A5E6PK40</accession>
<dbReference type="CDD" id="cd03354">
    <property type="entry name" value="LbH_SAT"/>
    <property type="match status" value="1"/>
</dbReference>
<keyword evidence="6" id="KW-0443">Lipid metabolism</keyword>
<evidence type="ECO:0000256" key="4">
    <source>
        <dbReference type="ARBA" id="ARBA00022679"/>
    </source>
</evidence>
<evidence type="ECO:0000256" key="1">
    <source>
        <dbReference type="ARBA" id="ARBA00007274"/>
    </source>
</evidence>
<dbReference type="GO" id="GO:0016020">
    <property type="term" value="C:membrane"/>
    <property type="evidence" value="ECO:0007669"/>
    <property type="project" value="GOC"/>
</dbReference>
<dbReference type="Proteomes" id="UP000326953">
    <property type="component" value="Unassembled WGS sequence"/>
</dbReference>
<dbReference type="RefSeq" id="WP_150709403.1">
    <property type="nucleotide sequence ID" value="NZ_CABVHK010000001.1"/>
</dbReference>
<dbReference type="EMBL" id="CABVHK010000001">
    <property type="protein sequence ID" value="VVM43457.1"/>
    <property type="molecule type" value="Genomic_DNA"/>
</dbReference>
<dbReference type="GO" id="GO:0009001">
    <property type="term" value="F:serine O-acetyltransferase activity"/>
    <property type="evidence" value="ECO:0007669"/>
    <property type="project" value="UniProtKB-EC"/>
</dbReference>
<dbReference type="SUPFAM" id="SSF51161">
    <property type="entry name" value="Trimeric LpxA-like enzymes"/>
    <property type="match status" value="1"/>
</dbReference>
<gene>
    <name evidence="9" type="primary">dapH_2</name>
    <name evidence="9" type="ORF">PS662_00418</name>
</gene>
<dbReference type="GO" id="GO:0006535">
    <property type="term" value="P:cysteine biosynthetic process from serine"/>
    <property type="evidence" value="ECO:0007669"/>
    <property type="project" value="InterPro"/>
</dbReference>
<protein>
    <recommendedName>
        <fullName evidence="8">Serine acetyltransferase</fullName>
        <ecNumber evidence="8">2.3.1.30</ecNumber>
    </recommendedName>
</protein>
<evidence type="ECO:0000256" key="5">
    <source>
        <dbReference type="ARBA" id="ARBA00022737"/>
    </source>
</evidence>
<keyword evidence="7 8" id="KW-0012">Acyltransferase</keyword>
<keyword evidence="3" id="KW-0441">Lipid A biosynthesis</keyword>
<evidence type="ECO:0000256" key="3">
    <source>
        <dbReference type="ARBA" id="ARBA00022556"/>
    </source>
</evidence>
<dbReference type="PROSITE" id="PS00101">
    <property type="entry name" value="HEXAPEP_TRANSFERASES"/>
    <property type="match status" value="1"/>
</dbReference>
<keyword evidence="2" id="KW-0444">Lipid biosynthesis</keyword>
<dbReference type="AlphaFoldDB" id="A0A5E6PK40"/>
<evidence type="ECO:0000313" key="9">
    <source>
        <dbReference type="EMBL" id="VVM43457.1"/>
    </source>
</evidence>
<dbReference type="InterPro" id="IPR011004">
    <property type="entry name" value="Trimer_LpxA-like_sf"/>
</dbReference>
<dbReference type="InterPro" id="IPR001451">
    <property type="entry name" value="Hexapep"/>
</dbReference>
<evidence type="ECO:0000256" key="6">
    <source>
        <dbReference type="ARBA" id="ARBA00023098"/>
    </source>
</evidence>
<dbReference type="GO" id="GO:0005737">
    <property type="term" value="C:cytoplasm"/>
    <property type="evidence" value="ECO:0007669"/>
    <property type="project" value="InterPro"/>
</dbReference>
<dbReference type="PANTHER" id="PTHR42811">
    <property type="entry name" value="SERINE ACETYLTRANSFERASE"/>
    <property type="match status" value="1"/>
</dbReference>
<reference evidence="9 10" key="1">
    <citation type="submission" date="2019-09" db="EMBL/GenBank/DDBJ databases">
        <authorList>
            <person name="Chandra G."/>
            <person name="Truman W A."/>
        </authorList>
    </citation>
    <scope>NUCLEOTIDE SEQUENCE [LARGE SCALE GENOMIC DNA]</scope>
    <source>
        <strain evidence="9">PS662</strain>
    </source>
</reference>
<dbReference type="Pfam" id="PF00132">
    <property type="entry name" value="Hexapep"/>
    <property type="match status" value="1"/>
</dbReference>
<organism evidence="9 10">
    <name type="scientific">Pseudomonas fluorescens</name>
    <dbReference type="NCBI Taxonomy" id="294"/>
    <lineage>
        <taxon>Bacteria</taxon>
        <taxon>Pseudomonadati</taxon>
        <taxon>Pseudomonadota</taxon>
        <taxon>Gammaproteobacteria</taxon>
        <taxon>Pseudomonadales</taxon>
        <taxon>Pseudomonadaceae</taxon>
        <taxon>Pseudomonas</taxon>
    </lineage>
</organism>
<evidence type="ECO:0000313" key="10">
    <source>
        <dbReference type="Proteomes" id="UP000326953"/>
    </source>
</evidence>
<evidence type="ECO:0000256" key="2">
    <source>
        <dbReference type="ARBA" id="ARBA00022516"/>
    </source>
</evidence>
<dbReference type="Gene3D" id="2.160.10.10">
    <property type="entry name" value="Hexapeptide repeat proteins"/>
    <property type="match status" value="1"/>
</dbReference>
<evidence type="ECO:0000256" key="8">
    <source>
        <dbReference type="PIRNR" id="PIRNR000441"/>
    </source>
</evidence>
<proteinExistence type="inferred from homology"/>
<keyword evidence="5" id="KW-0677">Repeat</keyword>
<evidence type="ECO:0000256" key="7">
    <source>
        <dbReference type="ARBA" id="ARBA00023315"/>
    </source>
</evidence>
<dbReference type="GO" id="GO:0009245">
    <property type="term" value="P:lipid A biosynthetic process"/>
    <property type="evidence" value="ECO:0007669"/>
    <property type="project" value="UniProtKB-KW"/>
</dbReference>
<dbReference type="EC" id="2.3.1.30" evidence="8"/>
<dbReference type="OrthoDB" id="9801456at2"/>
<comment type="similarity">
    <text evidence="1 8">Belongs to the transferase hexapeptide repeat family.</text>
</comment>
<dbReference type="PIRSF" id="PIRSF000441">
    <property type="entry name" value="CysE"/>
    <property type="match status" value="1"/>
</dbReference>
<dbReference type="InterPro" id="IPR045304">
    <property type="entry name" value="LbH_SAT"/>
</dbReference>
<keyword evidence="4 8" id="KW-0808">Transferase</keyword>
<sequence length="183" mass="19760">MFENIRADLRAYGGDWGAQGFWVMLVYRFGRWRYGVRPALLRKLFSFIYKVLFKLVQIVTGIELPCEVVVGRNFVIDHFGGIVISGYAQFGDDCRIRNGVVVGLKNVSEPIAPIIGNNVDIGSGAKVLGNIHVGNNVVIGANAVVLTDVPDDSMAVGVPAIIKKRQAAPATADPLDTSGCDAR</sequence>